<proteinExistence type="predicted"/>
<dbReference type="Gene3D" id="3.30.160.60">
    <property type="entry name" value="Classic Zinc Finger"/>
    <property type="match status" value="2"/>
</dbReference>
<dbReference type="Pfam" id="PF00096">
    <property type="entry name" value="zf-C2H2"/>
    <property type="match status" value="2"/>
</dbReference>
<feature type="non-terminal residue" evidence="10">
    <location>
        <position position="1"/>
    </location>
</feature>
<dbReference type="GO" id="GO:0000981">
    <property type="term" value="F:DNA-binding transcription factor activity, RNA polymerase II-specific"/>
    <property type="evidence" value="ECO:0007669"/>
    <property type="project" value="TreeGrafter"/>
</dbReference>
<evidence type="ECO:0000256" key="5">
    <source>
        <dbReference type="ARBA" id="ARBA00022833"/>
    </source>
</evidence>
<dbReference type="InterPro" id="IPR036236">
    <property type="entry name" value="Znf_C2H2_sf"/>
</dbReference>
<evidence type="ECO:0000256" key="1">
    <source>
        <dbReference type="ARBA" id="ARBA00004123"/>
    </source>
</evidence>
<dbReference type="SUPFAM" id="SSF57667">
    <property type="entry name" value="beta-beta-alpha zinc fingers"/>
    <property type="match status" value="1"/>
</dbReference>
<dbReference type="InterPro" id="IPR013087">
    <property type="entry name" value="Znf_C2H2_type"/>
</dbReference>
<keyword evidence="3" id="KW-0677">Repeat</keyword>
<dbReference type="FunFam" id="3.30.160.60:FF:000446">
    <property type="entry name" value="Zinc finger protein"/>
    <property type="match status" value="1"/>
</dbReference>
<evidence type="ECO:0000259" key="9">
    <source>
        <dbReference type="PROSITE" id="PS50157"/>
    </source>
</evidence>
<dbReference type="GO" id="GO:0008270">
    <property type="term" value="F:zinc ion binding"/>
    <property type="evidence" value="ECO:0007669"/>
    <property type="project" value="UniProtKB-KW"/>
</dbReference>
<feature type="domain" description="C2H2-type" evidence="9">
    <location>
        <begin position="8"/>
        <end position="35"/>
    </location>
</feature>
<dbReference type="FunFam" id="3.30.160.60:FF:002343">
    <property type="entry name" value="Zinc finger protein 33A"/>
    <property type="match status" value="1"/>
</dbReference>
<feature type="compositionally biased region" description="Basic and acidic residues" evidence="8">
    <location>
        <begin position="63"/>
        <end position="78"/>
    </location>
</feature>
<dbReference type="PROSITE" id="PS00028">
    <property type="entry name" value="ZINC_FINGER_C2H2_1"/>
    <property type="match status" value="2"/>
</dbReference>
<evidence type="ECO:0000256" key="4">
    <source>
        <dbReference type="ARBA" id="ARBA00022771"/>
    </source>
</evidence>
<gene>
    <name evidence="10" type="primary">Znf467_1</name>
    <name evidence="10" type="ORF">OXYCRI_R15206</name>
</gene>
<feature type="compositionally biased region" description="Polar residues" evidence="8">
    <location>
        <begin position="89"/>
        <end position="98"/>
    </location>
</feature>
<dbReference type="PROSITE" id="PS50157">
    <property type="entry name" value="ZINC_FINGER_C2H2_2"/>
    <property type="match status" value="2"/>
</dbReference>
<reference evidence="10 11" key="1">
    <citation type="submission" date="2019-09" db="EMBL/GenBank/DDBJ databases">
        <title>Bird 10,000 Genomes (B10K) Project - Family phase.</title>
        <authorList>
            <person name="Zhang G."/>
        </authorList>
    </citation>
    <scope>NUCLEOTIDE SEQUENCE [LARGE SCALE GENOMIC DNA]</scope>
    <source>
        <strain evidence="10">B10K-DU-002-07</strain>
        <tissue evidence="10">Muscle</tissue>
    </source>
</reference>
<organism evidence="10 11">
    <name type="scientific">Oxyruncus cristatus</name>
    <name type="common">sharpbill</name>
    <dbReference type="NCBI Taxonomy" id="114331"/>
    <lineage>
        <taxon>Eukaryota</taxon>
        <taxon>Metazoa</taxon>
        <taxon>Chordata</taxon>
        <taxon>Craniata</taxon>
        <taxon>Vertebrata</taxon>
        <taxon>Euteleostomi</taxon>
        <taxon>Archelosauria</taxon>
        <taxon>Archosauria</taxon>
        <taxon>Dinosauria</taxon>
        <taxon>Saurischia</taxon>
        <taxon>Theropoda</taxon>
        <taxon>Coelurosauria</taxon>
        <taxon>Aves</taxon>
        <taxon>Neognathae</taxon>
        <taxon>Neoaves</taxon>
        <taxon>Telluraves</taxon>
        <taxon>Australaves</taxon>
        <taxon>Passeriformes</taxon>
        <taxon>Cotingidae</taxon>
        <taxon>Oxyruncus</taxon>
    </lineage>
</organism>
<feature type="region of interest" description="Disordered" evidence="8">
    <location>
        <begin position="21"/>
        <end position="40"/>
    </location>
</feature>
<evidence type="ECO:0000313" key="11">
    <source>
        <dbReference type="Proteomes" id="UP000564466"/>
    </source>
</evidence>
<comment type="subcellular location">
    <subcellularLocation>
        <location evidence="1">Nucleus</location>
    </subcellularLocation>
</comment>
<comment type="caution">
    <text evidence="10">The sequence shown here is derived from an EMBL/GenBank/DDBJ whole genome shotgun (WGS) entry which is preliminary data.</text>
</comment>
<sequence>THTGERPHPCPRCARRFRKKTHLDRHLRTHTGERPHPCPRCARRFAHRQHLLRHLRLHGEPAQLHRDGHGELPPEEKPLPCPGGEMSLTWKQSPASHP</sequence>
<evidence type="ECO:0000256" key="3">
    <source>
        <dbReference type="ARBA" id="ARBA00022737"/>
    </source>
</evidence>
<dbReference type="AlphaFoldDB" id="A0A7L0ZUR2"/>
<dbReference type="GO" id="GO:0005634">
    <property type="term" value="C:nucleus"/>
    <property type="evidence" value="ECO:0007669"/>
    <property type="project" value="UniProtKB-SubCell"/>
</dbReference>
<name>A0A7L0ZUR2_9PASS</name>
<accession>A0A7L0ZUR2</accession>
<keyword evidence="4 7" id="KW-0863">Zinc-finger</keyword>
<evidence type="ECO:0000256" key="8">
    <source>
        <dbReference type="SAM" id="MobiDB-lite"/>
    </source>
</evidence>
<protein>
    <submittedName>
        <fullName evidence="10">ZN467 protein</fullName>
    </submittedName>
</protein>
<evidence type="ECO:0000256" key="2">
    <source>
        <dbReference type="ARBA" id="ARBA00022723"/>
    </source>
</evidence>
<keyword evidence="2" id="KW-0479">Metal-binding</keyword>
<feature type="region of interest" description="Disordered" evidence="8">
    <location>
        <begin position="63"/>
        <end position="98"/>
    </location>
</feature>
<feature type="compositionally biased region" description="Basic and acidic residues" evidence="8">
    <location>
        <begin position="24"/>
        <end position="36"/>
    </location>
</feature>
<dbReference type="SMART" id="SM00355">
    <property type="entry name" value="ZnF_C2H2"/>
    <property type="match status" value="2"/>
</dbReference>
<dbReference type="PANTHER" id="PTHR24394:SF44">
    <property type="entry name" value="ZINC FINGER PROTEIN 271-LIKE"/>
    <property type="match status" value="1"/>
</dbReference>
<keyword evidence="6" id="KW-0539">Nucleus</keyword>
<evidence type="ECO:0000256" key="6">
    <source>
        <dbReference type="ARBA" id="ARBA00023242"/>
    </source>
</evidence>
<feature type="non-terminal residue" evidence="10">
    <location>
        <position position="98"/>
    </location>
</feature>
<dbReference type="PANTHER" id="PTHR24394">
    <property type="entry name" value="ZINC FINGER PROTEIN"/>
    <property type="match status" value="1"/>
</dbReference>
<evidence type="ECO:0000256" key="7">
    <source>
        <dbReference type="PROSITE-ProRule" id="PRU00042"/>
    </source>
</evidence>
<dbReference type="EMBL" id="VXAY01004863">
    <property type="protein sequence ID" value="NXM32210.1"/>
    <property type="molecule type" value="Genomic_DNA"/>
</dbReference>
<evidence type="ECO:0000313" key="10">
    <source>
        <dbReference type="EMBL" id="NXM32210.1"/>
    </source>
</evidence>
<dbReference type="Proteomes" id="UP000564466">
    <property type="component" value="Unassembled WGS sequence"/>
</dbReference>
<keyword evidence="5" id="KW-0862">Zinc</keyword>
<keyword evidence="11" id="KW-1185">Reference proteome</keyword>
<feature type="domain" description="C2H2-type" evidence="9">
    <location>
        <begin position="36"/>
        <end position="63"/>
    </location>
</feature>